<comment type="caution">
    <text evidence="2">The sequence shown here is derived from an EMBL/GenBank/DDBJ whole genome shotgun (WGS) entry which is preliminary data.</text>
</comment>
<name>A0A498K8N5_MALDO</name>
<feature type="transmembrane region" description="Helical" evidence="1">
    <location>
        <begin position="128"/>
        <end position="154"/>
    </location>
</feature>
<feature type="transmembrane region" description="Helical" evidence="1">
    <location>
        <begin position="97"/>
        <end position="116"/>
    </location>
</feature>
<feature type="transmembrane region" description="Helical" evidence="1">
    <location>
        <begin position="71"/>
        <end position="91"/>
    </location>
</feature>
<keyword evidence="1" id="KW-0812">Transmembrane</keyword>
<evidence type="ECO:0000256" key="1">
    <source>
        <dbReference type="SAM" id="Phobius"/>
    </source>
</evidence>
<keyword evidence="1" id="KW-1133">Transmembrane helix</keyword>
<accession>A0A498K8N5</accession>
<protein>
    <submittedName>
        <fullName evidence="2">Uncharacterized protein</fullName>
    </submittedName>
</protein>
<keyword evidence="3" id="KW-1185">Reference proteome</keyword>
<dbReference type="AlphaFoldDB" id="A0A498K8N5"/>
<dbReference type="Proteomes" id="UP000290289">
    <property type="component" value="Chromosome 3"/>
</dbReference>
<sequence>MKCGVNNSYDQFLKPFLLALIAKTIQLLKVLIISPDDHNRDREQDLEAVMQQVADKTNYKFHNSNLDWPKIIVMFCFTVATGLALLPVQIPSSQLSVIFYILGLSVLLAFTCILVSKFVHFNYCPAGISITLLCHNFGLFFGVTAFFISISIPFPLWFKYAAYSIYVASFLLIILCNLHFNKYYKPNSSKYPTLKISKTAVDPATESCRGDTSTIDDQACTNSSSYDPYIYNVLN</sequence>
<organism evidence="2 3">
    <name type="scientific">Malus domestica</name>
    <name type="common">Apple</name>
    <name type="synonym">Pyrus malus</name>
    <dbReference type="NCBI Taxonomy" id="3750"/>
    <lineage>
        <taxon>Eukaryota</taxon>
        <taxon>Viridiplantae</taxon>
        <taxon>Streptophyta</taxon>
        <taxon>Embryophyta</taxon>
        <taxon>Tracheophyta</taxon>
        <taxon>Spermatophyta</taxon>
        <taxon>Magnoliopsida</taxon>
        <taxon>eudicotyledons</taxon>
        <taxon>Gunneridae</taxon>
        <taxon>Pentapetalae</taxon>
        <taxon>rosids</taxon>
        <taxon>fabids</taxon>
        <taxon>Rosales</taxon>
        <taxon>Rosaceae</taxon>
        <taxon>Amygdaloideae</taxon>
        <taxon>Maleae</taxon>
        <taxon>Malus</taxon>
    </lineage>
</organism>
<dbReference type="PANTHER" id="PTHR34741:SF2">
    <property type="entry name" value="VESICLE TRANSPORT PROTEIN"/>
    <property type="match status" value="1"/>
</dbReference>
<keyword evidence="1" id="KW-0472">Membrane</keyword>
<dbReference type="PANTHER" id="PTHR34741">
    <property type="entry name" value="IMAP FAMILY MEMBER 1, PUTATIVE-RELATED"/>
    <property type="match status" value="1"/>
</dbReference>
<gene>
    <name evidence="2" type="ORF">DVH24_038062</name>
</gene>
<proteinExistence type="predicted"/>
<reference evidence="2 3" key="1">
    <citation type="submission" date="2018-10" db="EMBL/GenBank/DDBJ databases">
        <title>A high-quality apple genome assembly.</title>
        <authorList>
            <person name="Hu J."/>
        </authorList>
    </citation>
    <scope>NUCLEOTIDE SEQUENCE [LARGE SCALE GENOMIC DNA]</scope>
    <source>
        <strain evidence="3">cv. HFTH1</strain>
        <tissue evidence="2">Young leaf</tissue>
    </source>
</reference>
<feature type="transmembrane region" description="Helical" evidence="1">
    <location>
        <begin position="160"/>
        <end position="180"/>
    </location>
</feature>
<evidence type="ECO:0000313" key="3">
    <source>
        <dbReference type="Proteomes" id="UP000290289"/>
    </source>
</evidence>
<evidence type="ECO:0000313" key="2">
    <source>
        <dbReference type="EMBL" id="RXI03788.1"/>
    </source>
</evidence>
<dbReference type="EMBL" id="RDQH01000329">
    <property type="protein sequence ID" value="RXI03788.1"/>
    <property type="molecule type" value="Genomic_DNA"/>
</dbReference>